<dbReference type="KEGG" id="banc:PU02_0284"/>
<organism evidence="2 3">
    <name type="scientific">Bartonella ancashensis</name>
    <dbReference type="NCBI Taxonomy" id="1318743"/>
    <lineage>
        <taxon>Bacteria</taxon>
        <taxon>Pseudomonadati</taxon>
        <taxon>Pseudomonadota</taxon>
        <taxon>Alphaproteobacteria</taxon>
        <taxon>Hyphomicrobiales</taxon>
        <taxon>Bartonellaceae</taxon>
        <taxon>Bartonella</taxon>
    </lineage>
</organism>
<protein>
    <submittedName>
        <fullName evidence="2">Lipoprotein B</fullName>
    </submittedName>
</protein>
<keyword evidence="1" id="KW-1133">Transmembrane helix</keyword>
<keyword evidence="1" id="KW-0472">Membrane</keyword>
<feature type="transmembrane region" description="Helical" evidence="1">
    <location>
        <begin position="21"/>
        <end position="38"/>
    </location>
</feature>
<dbReference type="STRING" id="1318743.PU02_0284"/>
<dbReference type="PATRIC" id="fig|1318743.3.peg.297"/>
<sequence length="204" mass="23520">MKNSIKQLKAWTISLGKRQTAPYWLGLITFAESFVFPIPGDVLYIPMSLLHPQRAYRYAFIATICSVFGGIVGWYIGAYAYETIAKPILEFYGKYDDIQSLKNHVTLEFMTILLLISGLSHIPPIKIVTLLSGMMFFPLWLFVLICILSRGARFYCFAWLIQRFGHKMLSFLSKKWKMSIFIGIILFGVACVLYFIFFKSYLLS</sequence>
<dbReference type="AlphaFoldDB" id="A0A0M5KSC9"/>
<dbReference type="InterPro" id="IPR051311">
    <property type="entry name" value="DedA_domain"/>
</dbReference>
<evidence type="ECO:0000256" key="1">
    <source>
        <dbReference type="SAM" id="Phobius"/>
    </source>
</evidence>
<keyword evidence="2" id="KW-0449">Lipoprotein</keyword>
<dbReference type="PANTHER" id="PTHR42709:SF11">
    <property type="entry name" value="DEDA FAMILY PROTEIN"/>
    <property type="match status" value="1"/>
</dbReference>
<dbReference type="PANTHER" id="PTHR42709">
    <property type="entry name" value="ALKALINE PHOSPHATASE LIKE PROTEIN"/>
    <property type="match status" value="1"/>
</dbReference>
<feature type="transmembrane region" description="Helical" evidence="1">
    <location>
        <begin position="180"/>
        <end position="198"/>
    </location>
</feature>
<dbReference type="RefSeq" id="WP_053943749.1">
    <property type="nucleotide sequence ID" value="NZ_CP010401.1"/>
</dbReference>
<name>A0A0M5KSC9_9HYPH</name>
<reference evidence="2 3" key="1">
    <citation type="journal article" date="2015" name="Genome Announc.">
        <title>Complete Genome Sequence of Bartonella ancashensis Strain 20.00, Isolated from the Blood of a Patient with Verruga Peruana.</title>
        <authorList>
            <person name="Hang J."/>
            <person name="Mullins K.E."/>
            <person name="Clifford R.J."/>
            <person name="Onmus-Leone F."/>
            <person name="Yang Y."/>
            <person name="Jiang J."/>
            <person name="Leguia M."/>
            <person name="Kasper M.R."/>
            <person name="Maguina C."/>
            <person name="Lesho E.P."/>
            <person name="Jarman R.G."/>
            <person name="Richards A.L."/>
            <person name="Blazes D."/>
        </authorList>
    </citation>
    <scope>NUCLEOTIDE SEQUENCE [LARGE SCALE GENOMIC DNA]</scope>
    <source>
        <strain evidence="2 3">20.00</strain>
    </source>
</reference>
<proteinExistence type="predicted"/>
<feature type="transmembrane region" description="Helical" evidence="1">
    <location>
        <begin position="58"/>
        <end position="81"/>
    </location>
</feature>
<keyword evidence="1" id="KW-0812">Transmembrane</keyword>
<dbReference type="GO" id="GO:0005886">
    <property type="term" value="C:plasma membrane"/>
    <property type="evidence" value="ECO:0007669"/>
    <property type="project" value="TreeGrafter"/>
</dbReference>
<evidence type="ECO:0000313" key="2">
    <source>
        <dbReference type="EMBL" id="ALE03098.1"/>
    </source>
</evidence>
<keyword evidence="3" id="KW-1185">Reference proteome</keyword>
<accession>A0A0M5KSC9</accession>
<dbReference type="OrthoDB" id="9810270at2"/>
<feature type="transmembrane region" description="Helical" evidence="1">
    <location>
        <begin position="101"/>
        <end position="119"/>
    </location>
</feature>
<evidence type="ECO:0000313" key="3">
    <source>
        <dbReference type="Proteomes" id="UP000057213"/>
    </source>
</evidence>
<gene>
    <name evidence="2" type="ORF">PU02_0284</name>
</gene>
<dbReference type="EMBL" id="CP010401">
    <property type="protein sequence ID" value="ALE03098.1"/>
    <property type="molecule type" value="Genomic_DNA"/>
</dbReference>
<dbReference type="Proteomes" id="UP000057213">
    <property type="component" value="Chromosome"/>
</dbReference>